<keyword evidence="1" id="KW-0677">Repeat</keyword>
<organism evidence="3 4">
    <name type="scientific">Prevotella aff. ruminicola Tc2-24</name>
    <dbReference type="NCBI Taxonomy" id="81582"/>
    <lineage>
        <taxon>Bacteria</taxon>
        <taxon>Pseudomonadati</taxon>
        <taxon>Bacteroidota</taxon>
        <taxon>Bacteroidia</taxon>
        <taxon>Bacteroidales</taxon>
        <taxon>Prevotellaceae</taxon>
        <taxon>Prevotella</taxon>
    </lineage>
</organism>
<keyword evidence="4" id="KW-1185">Reference proteome</keyword>
<dbReference type="SUPFAM" id="SSF48452">
    <property type="entry name" value="TPR-like"/>
    <property type="match status" value="1"/>
</dbReference>
<protein>
    <submittedName>
        <fullName evidence="3">Uncharacterized protein</fullName>
    </submittedName>
</protein>
<dbReference type="AlphaFoldDB" id="A0A1I0ML73"/>
<dbReference type="RefSeq" id="WP_091914727.1">
    <property type="nucleotide sequence ID" value="NZ_FOIQ01000001.1"/>
</dbReference>
<evidence type="ECO:0000313" key="3">
    <source>
        <dbReference type="EMBL" id="SEV88641.1"/>
    </source>
</evidence>
<name>A0A1I0ML73_9BACT</name>
<sequence length="729" mass="85461">MIQNEALNLVLDRLIERNLGEAIQAMESFLSVHPHQVNTDRLFAIKTDYQTMVDYWRKGFKDPQLNSLYDKLLQRMYVLYTNIAISYAIGHSSFLSSIHMRVHISARDWSPQVIREELESFVSDVAMLSLETGRMSQDSRREIYVRHQQLMAGLFDFILTSSVWSDGFAGAMEGILLSPTVDTNDQQLIVSVIMLSLIEHFDMAKFRLLVHVYQQTTDEAVRQRALVGWVFALNEEIGREIYPEQIFLVKELLKDENCCRELTELQEQMIYCINAEKDHQTIQQEIMPDLLKQQKIQESIGGVDHIDDEALHDILYPEEAEQTIENIEASFLKMQEMKQQGSDIYFGGFSRMKRFPFFQELSNWFVPFYIDHPDIASAAEKMQGLRFLQDMMTKGTFCNSDKYSFMLAFEQVMGQIPPQVRKMMERGELPLDDFGEEDIHSSAYIRRIYLQDLYRYSRIYPKRSELTDVFGQDSGGYLFFANRLFSNTPLEEHFSEVVSFLIKKNRNYDACRLLKNYGELRRDFRYYMMAGYLAQKGYDVVAGSKVKKTDPAEYYAKALLQKPDHERALFGYMRGLIASEHFVEALDVCNRLLELRSDKRIYLSFRALCLLRLQRYEEAQQQYFRLNYEYPDDLEVRRSLAWALTCNGKYDQADKIYDQLISTDDYKHVDLLNYGYCLWFGGHVDKAVDCFRRYLKETEKSSDAILEERPLILAKGITEAEIQMMLYLL</sequence>
<dbReference type="InterPro" id="IPR051685">
    <property type="entry name" value="Ycf3/AcsC/BcsC/TPR_MFPF"/>
</dbReference>
<evidence type="ECO:0000256" key="2">
    <source>
        <dbReference type="ARBA" id="ARBA00022803"/>
    </source>
</evidence>
<dbReference type="PANTHER" id="PTHR44943:SF8">
    <property type="entry name" value="TPR REPEAT-CONTAINING PROTEIN MJ0263"/>
    <property type="match status" value="1"/>
</dbReference>
<dbReference type="InterPro" id="IPR011990">
    <property type="entry name" value="TPR-like_helical_dom_sf"/>
</dbReference>
<gene>
    <name evidence="3" type="ORF">SAMN04487850_0731</name>
</gene>
<evidence type="ECO:0000256" key="1">
    <source>
        <dbReference type="ARBA" id="ARBA00022737"/>
    </source>
</evidence>
<evidence type="ECO:0000313" key="4">
    <source>
        <dbReference type="Proteomes" id="UP000199373"/>
    </source>
</evidence>
<dbReference type="PANTHER" id="PTHR44943">
    <property type="entry name" value="CELLULOSE SYNTHASE OPERON PROTEIN C"/>
    <property type="match status" value="1"/>
</dbReference>
<keyword evidence="2" id="KW-0802">TPR repeat</keyword>
<reference evidence="3 4" key="1">
    <citation type="submission" date="2016-10" db="EMBL/GenBank/DDBJ databases">
        <authorList>
            <person name="de Groot N.N."/>
        </authorList>
    </citation>
    <scope>NUCLEOTIDE SEQUENCE [LARGE SCALE GENOMIC DNA]</scope>
    <source>
        <strain evidence="3 4">TC2-24</strain>
    </source>
</reference>
<dbReference type="EMBL" id="FOIQ01000001">
    <property type="protein sequence ID" value="SEV88641.1"/>
    <property type="molecule type" value="Genomic_DNA"/>
</dbReference>
<accession>A0A1I0ML73</accession>
<proteinExistence type="predicted"/>
<dbReference type="Proteomes" id="UP000199373">
    <property type="component" value="Unassembled WGS sequence"/>
</dbReference>
<dbReference type="Gene3D" id="1.25.40.10">
    <property type="entry name" value="Tetratricopeptide repeat domain"/>
    <property type="match status" value="1"/>
</dbReference>